<evidence type="ECO:0000256" key="4">
    <source>
        <dbReference type="ARBA" id="ARBA00022676"/>
    </source>
</evidence>
<keyword evidence="6 10" id="KW-0812">Transmembrane</keyword>
<reference evidence="12" key="1">
    <citation type="submission" date="2025-08" db="UniProtKB">
        <authorList>
            <consortium name="Ensembl"/>
        </authorList>
    </citation>
    <scope>IDENTIFICATION</scope>
</reference>
<feature type="transmembrane region" description="Helical" evidence="10">
    <location>
        <begin position="484"/>
        <end position="507"/>
    </location>
</feature>
<evidence type="ECO:0000256" key="2">
    <source>
        <dbReference type="ARBA" id="ARBA00004922"/>
    </source>
</evidence>
<evidence type="ECO:0000256" key="11">
    <source>
        <dbReference type="SAM" id="MobiDB-lite"/>
    </source>
</evidence>
<evidence type="ECO:0000256" key="6">
    <source>
        <dbReference type="ARBA" id="ARBA00022692"/>
    </source>
</evidence>
<reference evidence="12" key="2">
    <citation type="submission" date="2025-09" db="UniProtKB">
        <authorList>
            <consortium name="Ensembl"/>
        </authorList>
    </citation>
    <scope>IDENTIFICATION</scope>
</reference>
<evidence type="ECO:0000256" key="3">
    <source>
        <dbReference type="ARBA" id="ARBA00008715"/>
    </source>
</evidence>
<name>A0A8C5C821_GADMO</name>
<dbReference type="AlphaFoldDB" id="A0A8C5C821"/>
<evidence type="ECO:0000256" key="10">
    <source>
        <dbReference type="RuleBase" id="RU363110"/>
    </source>
</evidence>
<dbReference type="PANTHER" id="PTHR12413:SF2">
    <property type="entry name" value="DOLICHYL PYROPHOSPHATE GLC1MAN9GLCNAC2 ALPHA-1,3-GLUCOSYLTRANSFERASE-RELATED"/>
    <property type="match status" value="1"/>
</dbReference>
<accession>A0A8C5C821</accession>
<protein>
    <recommendedName>
        <fullName evidence="10">Alpha-1,3-glucosyltransferase</fullName>
        <ecNumber evidence="10">2.4.1.-</ecNumber>
    </recommendedName>
</protein>
<keyword evidence="9 10" id="KW-0472">Membrane</keyword>
<feature type="transmembrane region" description="Helical" evidence="10">
    <location>
        <begin position="426"/>
        <end position="444"/>
    </location>
</feature>
<evidence type="ECO:0000256" key="1">
    <source>
        <dbReference type="ARBA" id="ARBA00004477"/>
    </source>
</evidence>
<comment type="subcellular location">
    <subcellularLocation>
        <location evidence="1 10">Endoplasmic reticulum membrane</location>
        <topology evidence="1 10">Multi-pass membrane protein</topology>
    </subcellularLocation>
</comment>
<dbReference type="UniPathway" id="UPA00378"/>
<evidence type="ECO:0000256" key="9">
    <source>
        <dbReference type="ARBA" id="ARBA00023136"/>
    </source>
</evidence>
<organism evidence="12 13">
    <name type="scientific">Gadus morhua</name>
    <name type="common">Atlantic cod</name>
    <dbReference type="NCBI Taxonomy" id="8049"/>
    <lineage>
        <taxon>Eukaryota</taxon>
        <taxon>Metazoa</taxon>
        <taxon>Chordata</taxon>
        <taxon>Craniata</taxon>
        <taxon>Vertebrata</taxon>
        <taxon>Euteleostomi</taxon>
        <taxon>Actinopterygii</taxon>
        <taxon>Neopterygii</taxon>
        <taxon>Teleostei</taxon>
        <taxon>Neoteleostei</taxon>
        <taxon>Acanthomorphata</taxon>
        <taxon>Zeiogadaria</taxon>
        <taxon>Gadariae</taxon>
        <taxon>Gadiformes</taxon>
        <taxon>Gadoidei</taxon>
        <taxon>Gadidae</taxon>
        <taxon>Gadus</taxon>
    </lineage>
</organism>
<evidence type="ECO:0000313" key="12">
    <source>
        <dbReference type="Ensembl" id="ENSGMOP00000056406.1"/>
    </source>
</evidence>
<evidence type="ECO:0000256" key="7">
    <source>
        <dbReference type="ARBA" id="ARBA00022824"/>
    </source>
</evidence>
<evidence type="ECO:0000256" key="5">
    <source>
        <dbReference type="ARBA" id="ARBA00022679"/>
    </source>
</evidence>
<comment type="pathway">
    <text evidence="2 10">Protein modification; protein glycosylation.</text>
</comment>
<evidence type="ECO:0000256" key="8">
    <source>
        <dbReference type="ARBA" id="ARBA00022989"/>
    </source>
</evidence>
<dbReference type="Proteomes" id="UP000694546">
    <property type="component" value="Chromosome 7"/>
</dbReference>
<feature type="transmembrane region" description="Helical" evidence="10">
    <location>
        <begin position="456"/>
        <end position="478"/>
    </location>
</feature>
<keyword evidence="8 10" id="KW-1133">Transmembrane helix</keyword>
<keyword evidence="13" id="KW-1185">Reference proteome</keyword>
<feature type="transmembrane region" description="Helical" evidence="10">
    <location>
        <begin position="132"/>
        <end position="152"/>
    </location>
</feature>
<keyword evidence="5 10" id="KW-0808">Transferase</keyword>
<sequence>MDAGLPAAVRLVRVRPLTGRGALRPGNAGGGEPELRQPRHHSLPEAVRRLCRPCVHIRCERVSLRTCILRDQLNQWLLLTVGLFICAAPIERYPIEESKNVHGPGSGTIVQTLAPLPRCCTTVREEKAAKDLLRRPCFVLAVLLLWNFGLFIVDHIHFQYNGFLFGFLLLSVARHLQARHLEGALWFSIVLNLKHINLYVAPAYGIYLLRCFCFTQDNTDGSLRWRSFSPVRLVSLGAVVLSVTAASFGPFVAMGQLPQVLSRLFPFKRGLCHAYWAPNFWALYNVLDKALSMLGVRLGLLDVAGLPKASMTGGLVQEFQHAVLPSVSPPTALLCTLLAMLPALWCVWRRPCGGRGFLRCLVQCALASFMFSWHVHEKAVLLAVLPLSILAVESRRDAGIFLMLATTGHYSLFPLLFTPAEFPIKVLLMLLFTIYSFSALRNLFSGEGSLLHPLEALYLLGLVAVEVLCEVVFPLSPWQQTLPFVPLLVTSVYCALGVSYSFVRLYVSLLTQEVTEKTKRL</sequence>
<comment type="caution">
    <text evidence="10">Lacks conserved residue(s) required for the propagation of feature annotation.</text>
</comment>
<dbReference type="GO" id="GO:0005789">
    <property type="term" value="C:endoplasmic reticulum membrane"/>
    <property type="evidence" value="ECO:0007669"/>
    <property type="project" value="UniProtKB-SubCell"/>
</dbReference>
<comment type="similarity">
    <text evidence="3 10">Belongs to the ALG6/ALG8 glucosyltransferase family.</text>
</comment>
<dbReference type="PANTHER" id="PTHR12413">
    <property type="entry name" value="DOLICHYL GLYCOSYLTRANSFERASE"/>
    <property type="match status" value="1"/>
</dbReference>
<dbReference type="GO" id="GO:0042283">
    <property type="term" value="F:dolichyl pyrophosphate Glc1Man9GlcNAc2 alpha-1,3-glucosyltransferase activity"/>
    <property type="evidence" value="ECO:0007669"/>
    <property type="project" value="TreeGrafter"/>
</dbReference>
<feature type="transmembrane region" description="Helical" evidence="10">
    <location>
        <begin position="401"/>
        <end position="420"/>
    </location>
</feature>
<dbReference type="EC" id="2.4.1.-" evidence="10"/>
<keyword evidence="4 10" id="KW-0328">Glycosyltransferase</keyword>
<dbReference type="Pfam" id="PF03155">
    <property type="entry name" value="Alg6_Alg8"/>
    <property type="match status" value="1"/>
</dbReference>
<evidence type="ECO:0000313" key="13">
    <source>
        <dbReference type="Proteomes" id="UP000694546"/>
    </source>
</evidence>
<keyword evidence="7 10" id="KW-0256">Endoplasmic reticulum</keyword>
<feature type="region of interest" description="Disordered" evidence="11">
    <location>
        <begin position="20"/>
        <end position="39"/>
    </location>
</feature>
<dbReference type="InterPro" id="IPR004856">
    <property type="entry name" value="Glyco_trans_ALG6/ALG8"/>
</dbReference>
<dbReference type="GeneTree" id="ENSGT00940000153733"/>
<dbReference type="GO" id="GO:0006487">
    <property type="term" value="P:protein N-linked glycosylation"/>
    <property type="evidence" value="ECO:0007669"/>
    <property type="project" value="TreeGrafter"/>
</dbReference>
<feature type="transmembrane region" description="Helical" evidence="10">
    <location>
        <begin position="331"/>
        <end position="349"/>
    </location>
</feature>
<dbReference type="Ensembl" id="ENSGMOT00000034060.1">
    <property type="protein sequence ID" value="ENSGMOP00000056406.1"/>
    <property type="gene ID" value="ENSGMOG00000000926.2"/>
</dbReference>
<feature type="transmembrane region" description="Helical" evidence="10">
    <location>
        <begin position="233"/>
        <end position="253"/>
    </location>
</feature>
<proteinExistence type="inferred from homology"/>